<evidence type="ECO:0000259" key="1">
    <source>
        <dbReference type="Pfam" id="PF12680"/>
    </source>
</evidence>
<reference evidence="3" key="1">
    <citation type="submission" date="2016-10" db="EMBL/GenBank/DDBJ databases">
        <title>Frankia sp. NRRL B-16386 Genome sequencing.</title>
        <authorList>
            <person name="Ghodhbane-Gtari F."/>
            <person name="Swanson E."/>
            <person name="Gueddou A."/>
            <person name="Hezbri K."/>
            <person name="Ktari K."/>
            <person name="Nouioui I."/>
            <person name="Morris K."/>
            <person name="Simpson S."/>
            <person name="Abebe-Akele F."/>
            <person name="Thomas K."/>
            <person name="Gtari M."/>
            <person name="Tisa L.S."/>
        </authorList>
    </citation>
    <scope>NUCLEOTIDE SEQUENCE [LARGE SCALE GENOMIC DNA]</scope>
    <source>
        <strain evidence="3">NRRL B-16386</strain>
    </source>
</reference>
<dbReference type="Proteomes" id="UP000188929">
    <property type="component" value="Unassembled WGS sequence"/>
</dbReference>
<dbReference type="EMBL" id="MOMC01000019">
    <property type="protein sequence ID" value="ONH31081.1"/>
    <property type="molecule type" value="Genomic_DNA"/>
</dbReference>
<organism evidence="2 3">
    <name type="scientific">Pseudofrankia asymbiotica</name>
    <dbReference type="NCBI Taxonomy" id="1834516"/>
    <lineage>
        <taxon>Bacteria</taxon>
        <taxon>Bacillati</taxon>
        <taxon>Actinomycetota</taxon>
        <taxon>Actinomycetes</taxon>
        <taxon>Frankiales</taxon>
        <taxon>Frankiaceae</taxon>
        <taxon>Pseudofrankia</taxon>
    </lineage>
</organism>
<keyword evidence="3" id="KW-1185">Reference proteome</keyword>
<dbReference type="STRING" id="1834516.BL253_10940"/>
<dbReference type="Gene3D" id="3.10.450.50">
    <property type="match status" value="1"/>
</dbReference>
<protein>
    <recommendedName>
        <fullName evidence="1">SnoaL-like domain-containing protein</fullName>
    </recommendedName>
</protein>
<name>A0A1V2IF61_9ACTN</name>
<dbReference type="SUPFAM" id="SSF54427">
    <property type="entry name" value="NTF2-like"/>
    <property type="match status" value="1"/>
</dbReference>
<dbReference type="Pfam" id="PF12680">
    <property type="entry name" value="SnoaL_2"/>
    <property type="match status" value="1"/>
</dbReference>
<evidence type="ECO:0000313" key="2">
    <source>
        <dbReference type="EMBL" id="ONH31081.1"/>
    </source>
</evidence>
<dbReference type="InterPro" id="IPR037401">
    <property type="entry name" value="SnoaL-like"/>
</dbReference>
<feature type="domain" description="SnoaL-like" evidence="1">
    <location>
        <begin position="1"/>
        <end position="97"/>
    </location>
</feature>
<comment type="caution">
    <text evidence="2">The sequence shown here is derived from an EMBL/GenBank/DDBJ whole genome shotgun (WGS) entry which is preliminary data.</text>
</comment>
<dbReference type="OrthoDB" id="3214140at2"/>
<sequence length="110" mass="11576">MNAGDPDAIAACVTADFRNEHASAHGGGCVGRAAYRERLPGFLAAFPGLRYSPDPDQAPVAAGGRVAMPYLMTAALPAGPLRLRGLWLLTLRDGRVAARLDYWDSGAVPQ</sequence>
<dbReference type="AlphaFoldDB" id="A0A1V2IF61"/>
<evidence type="ECO:0000313" key="3">
    <source>
        <dbReference type="Proteomes" id="UP000188929"/>
    </source>
</evidence>
<dbReference type="InterPro" id="IPR032710">
    <property type="entry name" value="NTF2-like_dom_sf"/>
</dbReference>
<proteinExistence type="predicted"/>
<accession>A0A1V2IF61</accession>
<gene>
    <name evidence="2" type="ORF">BL253_10940</name>
</gene>